<feature type="compositionally biased region" description="Polar residues" evidence="1">
    <location>
        <begin position="35"/>
        <end position="45"/>
    </location>
</feature>
<evidence type="ECO:0000313" key="2">
    <source>
        <dbReference type="EMBL" id="OCF61726.1"/>
    </source>
</evidence>
<name>A0A1B9J1Q8_9TREE</name>
<sequence>MSVQDKAYFFHFLESDKKAPVVSPPDGPAPDSEKATQMAQNQESAINTRKSQFLNSRIIWQDLSNTQNSLSENCANQIVSLENSNLEDTVKSNLISEYKNTVNSTIGDILEHKFRSAIGTDSLYEKSYNTMNFTQFFSDCTRDPKVCFQGGTLELSFGLGEGDNDGRYDEKLWDVVKRETVSFPSTAFTDLETPGTGQSKA</sequence>
<reference evidence="2 3" key="1">
    <citation type="submission" date="2013-07" db="EMBL/GenBank/DDBJ databases">
        <title>The Genome Sequence of Kwoniella mangroviensis CBS10435.</title>
        <authorList>
            <consortium name="The Broad Institute Genome Sequencing Platform"/>
            <person name="Cuomo C."/>
            <person name="Litvintseva A."/>
            <person name="Chen Y."/>
            <person name="Heitman J."/>
            <person name="Sun S."/>
            <person name="Springer D."/>
            <person name="Dromer F."/>
            <person name="Young S.K."/>
            <person name="Zeng Q."/>
            <person name="Gargeya S."/>
            <person name="Fitzgerald M."/>
            <person name="Abouelleil A."/>
            <person name="Alvarado L."/>
            <person name="Berlin A.M."/>
            <person name="Chapman S.B."/>
            <person name="Dewar J."/>
            <person name="Goldberg J."/>
            <person name="Griggs A."/>
            <person name="Gujja S."/>
            <person name="Hansen M."/>
            <person name="Howarth C."/>
            <person name="Imamovic A."/>
            <person name="Larimer J."/>
            <person name="McCowan C."/>
            <person name="Murphy C."/>
            <person name="Pearson M."/>
            <person name="Priest M."/>
            <person name="Roberts A."/>
            <person name="Saif S."/>
            <person name="Shea T."/>
            <person name="Sykes S."/>
            <person name="Wortman J."/>
            <person name="Nusbaum C."/>
            <person name="Birren B."/>
        </authorList>
    </citation>
    <scope>NUCLEOTIDE SEQUENCE [LARGE SCALE GENOMIC DNA]</scope>
    <source>
        <strain evidence="2 3">CBS 10435</strain>
    </source>
</reference>
<feature type="region of interest" description="Disordered" evidence="1">
    <location>
        <begin position="19"/>
        <end position="45"/>
    </location>
</feature>
<organism evidence="2 3">
    <name type="scientific">Kwoniella mangroviensis CBS 10435</name>
    <dbReference type="NCBI Taxonomy" id="1331196"/>
    <lineage>
        <taxon>Eukaryota</taxon>
        <taxon>Fungi</taxon>
        <taxon>Dikarya</taxon>
        <taxon>Basidiomycota</taxon>
        <taxon>Agaricomycotina</taxon>
        <taxon>Tremellomycetes</taxon>
        <taxon>Tremellales</taxon>
        <taxon>Cryptococcaceae</taxon>
        <taxon>Kwoniella</taxon>
    </lineage>
</organism>
<dbReference type="OrthoDB" id="10539930at2759"/>
<evidence type="ECO:0000313" key="3">
    <source>
        <dbReference type="Proteomes" id="UP000092583"/>
    </source>
</evidence>
<protein>
    <submittedName>
        <fullName evidence="2">Uncharacterized protein</fullName>
    </submittedName>
</protein>
<gene>
    <name evidence="2" type="ORF">L486_01386</name>
</gene>
<dbReference type="Proteomes" id="UP000092583">
    <property type="component" value="Unassembled WGS sequence"/>
</dbReference>
<keyword evidence="3" id="KW-1185">Reference proteome</keyword>
<dbReference type="AlphaFoldDB" id="A0A1B9J1Q8"/>
<reference evidence="3" key="2">
    <citation type="submission" date="2013-12" db="EMBL/GenBank/DDBJ databases">
        <title>Evolution of pathogenesis and genome organization in the Tremellales.</title>
        <authorList>
            <person name="Cuomo C."/>
            <person name="Litvintseva A."/>
            <person name="Heitman J."/>
            <person name="Chen Y."/>
            <person name="Sun S."/>
            <person name="Springer D."/>
            <person name="Dromer F."/>
            <person name="Young S."/>
            <person name="Zeng Q."/>
            <person name="Chapman S."/>
            <person name="Gujja S."/>
            <person name="Saif S."/>
            <person name="Birren B."/>
        </authorList>
    </citation>
    <scope>NUCLEOTIDE SEQUENCE [LARGE SCALE GENOMIC DNA]</scope>
    <source>
        <strain evidence="3">CBS 10435</strain>
    </source>
</reference>
<evidence type="ECO:0000256" key="1">
    <source>
        <dbReference type="SAM" id="MobiDB-lite"/>
    </source>
</evidence>
<proteinExistence type="predicted"/>
<dbReference type="EMBL" id="KI669459">
    <property type="protein sequence ID" value="OCF61726.1"/>
    <property type="molecule type" value="Genomic_DNA"/>
</dbReference>
<accession>A0A1B9J1Q8</accession>